<keyword evidence="2" id="KW-1185">Reference proteome</keyword>
<sequence>MALGNCCGGEVANGRTGCISLRPLDLAIIRWVALLAGSVVGKGKETRGERKRTKPQKKKRRIPVQPRRPSVLAASQQNTSRPPHLPTIISSQKNKKYFALLFFSPFAFFSPLPRGPRLPHAYPTSAPPCLLPPSASVAAWEPGFLISPRPLPAPRLHGWGLGRRRRRPEPARRLIDWLRRFLSGGFSFSLSSFQSIYWSSILYLPFQVFHRYFPYCQKNLGTSDPKREKFELGTSMMPGFGTNAAMGSASLPARVEYNTSNGLSAEYIYDQGLSYPATNGYGYYAGFEPPVGWSENTNVWGLDGQYLQLSNDNLPYVYYTPGYGYSYSSQDQYTYMPGMVMGVDGTIAGSQQYFTSPYQPPGSPSGYFPVLIQPTTDMSSTVSLEHPTFSTGSSVASRPVNTRIKDRPQMSGNTMVSQTASQTVPSGSPAIAPSHRTYQNQSTNKPSDLSGANVTRRDNPSTSQLAIPVDASSADKNFQVSSGTSAGDSGPRTDRPEVVSVATTEGQDTQLKAVSSSAVKNIMIHPDQYNKDNFPVDHPDAKFFVIKSYSEDDVHKSIKYNVWSSTPNGNRRLDAAYSEAQGRSPRKCPIFLFFSVNTSGQFCGVAEMVGPVDFYKDMDFWQQDKWSGSFPLKWHLVKDVPNSSFRHIILENNENKPVTNSRDTQEIPYKSGINMLKLFKSSPMTTSILDDFPFYEGRQKAMVEQKRRHLGRSSNGLIYVPALVTKKSVGVEGEPSEVGKGQISSNDAHSGETGQDNGVCGQPDKTSQMKDGVDTRVLKRDAVTAAEQPEHGKTEQHNSDAGVHKQNECCSGSLSPENIGRKLPTFSEVVKSSNGKGYNDRKTQPVINSSEANCSGGKGLSQEFDGHDSSDGMKDGASGIAEDVKSAKLLKKPDGVSTSQVDRQAKNIVNEMPGVTPTAVVQVGSVHIKLNAAGGSSSEIIGDGRGSPETKGAGR</sequence>
<reference evidence="1" key="1">
    <citation type="submission" date="2021-05" db="EMBL/GenBank/DDBJ databases">
        <authorList>
            <person name="Scholz U."/>
            <person name="Mascher M."/>
            <person name="Fiebig A."/>
        </authorList>
    </citation>
    <scope>NUCLEOTIDE SEQUENCE [LARGE SCALE GENOMIC DNA]</scope>
</reference>
<proteinExistence type="predicted"/>
<evidence type="ECO:0000313" key="1">
    <source>
        <dbReference type="EnsemblPlants" id="AVESA.00010b.r2.5DG1002150.1.CDS"/>
    </source>
</evidence>
<protein>
    <submittedName>
        <fullName evidence="1">Uncharacterized protein</fullName>
    </submittedName>
</protein>
<name>A0ACD5YG74_AVESA</name>
<reference evidence="1" key="2">
    <citation type="submission" date="2025-09" db="UniProtKB">
        <authorList>
            <consortium name="EnsemblPlants"/>
        </authorList>
    </citation>
    <scope>IDENTIFICATION</scope>
</reference>
<dbReference type="Proteomes" id="UP001732700">
    <property type="component" value="Chromosome 5D"/>
</dbReference>
<organism evidence="1 2">
    <name type="scientific">Avena sativa</name>
    <name type="common">Oat</name>
    <dbReference type="NCBI Taxonomy" id="4498"/>
    <lineage>
        <taxon>Eukaryota</taxon>
        <taxon>Viridiplantae</taxon>
        <taxon>Streptophyta</taxon>
        <taxon>Embryophyta</taxon>
        <taxon>Tracheophyta</taxon>
        <taxon>Spermatophyta</taxon>
        <taxon>Magnoliopsida</taxon>
        <taxon>Liliopsida</taxon>
        <taxon>Poales</taxon>
        <taxon>Poaceae</taxon>
        <taxon>BOP clade</taxon>
        <taxon>Pooideae</taxon>
        <taxon>Poodae</taxon>
        <taxon>Poeae</taxon>
        <taxon>Poeae Chloroplast Group 1 (Aveneae type)</taxon>
        <taxon>Aveninae</taxon>
        <taxon>Avena</taxon>
    </lineage>
</organism>
<evidence type="ECO:0000313" key="2">
    <source>
        <dbReference type="Proteomes" id="UP001732700"/>
    </source>
</evidence>
<dbReference type="EnsemblPlants" id="AVESA.00010b.r2.5DG1002150.1">
    <property type="protein sequence ID" value="AVESA.00010b.r2.5DG1002150.1.CDS"/>
    <property type="gene ID" value="AVESA.00010b.r2.5DG1002150"/>
</dbReference>
<accession>A0ACD5YG74</accession>